<organism evidence="2 3">
    <name type="scientific">Adineta steineri</name>
    <dbReference type="NCBI Taxonomy" id="433720"/>
    <lineage>
        <taxon>Eukaryota</taxon>
        <taxon>Metazoa</taxon>
        <taxon>Spiralia</taxon>
        <taxon>Gnathifera</taxon>
        <taxon>Rotifera</taxon>
        <taxon>Eurotatoria</taxon>
        <taxon>Bdelloidea</taxon>
        <taxon>Adinetida</taxon>
        <taxon>Adinetidae</taxon>
        <taxon>Adineta</taxon>
    </lineage>
</organism>
<sequence>MTYRPMTPLPYTNYVPMLYIPAMMMQSPSLNNYSMPISLTDSRLQSTRQYTTSSPSLNSYPIPISPTNLQEQSIRQHTTLSSSSTPRSFMTPSPTTPTSIKRSTYPYTSVKNDDQEKDY</sequence>
<protein>
    <submittedName>
        <fullName evidence="2">Uncharacterized protein</fullName>
    </submittedName>
</protein>
<feature type="region of interest" description="Disordered" evidence="1">
    <location>
        <begin position="44"/>
        <end position="119"/>
    </location>
</feature>
<dbReference type="AlphaFoldDB" id="A0A818XZU0"/>
<reference evidence="2" key="1">
    <citation type="submission" date="2021-02" db="EMBL/GenBank/DDBJ databases">
        <authorList>
            <person name="Nowell W R."/>
        </authorList>
    </citation>
    <scope>NUCLEOTIDE SEQUENCE</scope>
</reference>
<feature type="compositionally biased region" description="Polar residues" evidence="1">
    <location>
        <begin position="44"/>
        <end position="77"/>
    </location>
</feature>
<dbReference type="EMBL" id="CAJOAY010000848">
    <property type="protein sequence ID" value="CAF3746711.1"/>
    <property type="molecule type" value="Genomic_DNA"/>
</dbReference>
<evidence type="ECO:0000313" key="2">
    <source>
        <dbReference type="EMBL" id="CAF3746711.1"/>
    </source>
</evidence>
<comment type="caution">
    <text evidence="2">The sequence shown here is derived from an EMBL/GenBank/DDBJ whole genome shotgun (WGS) entry which is preliminary data.</text>
</comment>
<dbReference type="Proteomes" id="UP000663881">
    <property type="component" value="Unassembled WGS sequence"/>
</dbReference>
<proteinExistence type="predicted"/>
<accession>A0A818XZU0</accession>
<feature type="compositionally biased region" description="Low complexity" evidence="1">
    <location>
        <begin position="78"/>
        <end position="104"/>
    </location>
</feature>
<name>A0A818XZU0_9BILA</name>
<evidence type="ECO:0000256" key="1">
    <source>
        <dbReference type="SAM" id="MobiDB-lite"/>
    </source>
</evidence>
<gene>
    <name evidence="2" type="ORF">OKA104_LOCUS15438</name>
</gene>
<evidence type="ECO:0000313" key="3">
    <source>
        <dbReference type="Proteomes" id="UP000663881"/>
    </source>
</evidence>